<evidence type="ECO:0000256" key="1">
    <source>
        <dbReference type="ARBA" id="ARBA00004383"/>
    </source>
</evidence>
<dbReference type="InterPro" id="IPR037682">
    <property type="entry name" value="TonB_C"/>
</dbReference>
<sequence>MSFSSIAVQQREKEAKALKSLLAFSLIGSLTLHIGILASGIGNLFNKLPSEEEPIEFTIVEPATLETPKPPEETKKETAKDKPIEKSIDNTSVLSAKATTDSTNNTEILPVPKPPQPLVKVEKQPIPQPTPVEPVKEQPKPLATQPTVTTEAQKPVVQQPENTPNSRPNPTIATTTSPAPAPVQNNTKPSNENLRQLLSGVRDSRNSQENRVLTSNNIENSSVATSTGTTTNTRTGNTSGNPTSTGTATSTRTGNTSGNPTNTGTGSQQSQRENVATAPTPPKLQTSSGNGRAACRECNSKYPEDARRRGIEGRVEVAVDTDKKGNVTNVRIIKSSGNRKLDEAHLNQARNWKLKPSDSGRQGVAIATEYALQGSRRYRNVKKRQRQREEQQTNQQATSNSASTPQQTSRRRRRLTSGTIVDVPPEVRTRKQQNTSTPSSSNQTNSNQTTSNQTATPTRRLRRQRVQTPSQSINQTTPKPRQRQQQVAPNNPTPAAQSTRRRRQINTSSGSSGNQTQLRQSLRRFKQQSAPVVPPASE</sequence>
<dbReference type="SUPFAM" id="SSF74653">
    <property type="entry name" value="TolA/TonB C-terminal domain"/>
    <property type="match status" value="1"/>
</dbReference>
<feature type="compositionally biased region" description="Polar residues" evidence="10">
    <location>
        <begin position="89"/>
        <end position="107"/>
    </location>
</feature>
<dbReference type="PANTHER" id="PTHR33446:SF2">
    <property type="entry name" value="PROTEIN TONB"/>
    <property type="match status" value="1"/>
</dbReference>
<evidence type="ECO:0000256" key="9">
    <source>
        <dbReference type="ARBA" id="ARBA00023136"/>
    </source>
</evidence>
<dbReference type="GO" id="GO:0098797">
    <property type="term" value="C:plasma membrane protein complex"/>
    <property type="evidence" value="ECO:0007669"/>
    <property type="project" value="TreeGrafter"/>
</dbReference>
<gene>
    <name evidence="13" type="ORF">KME28_12285</name>
</gene>
<feature type="compositionally biased region" description="Polar residues" evidence="10">
    <location>
        <begin position="487"/>
        <end position="498"/>
    </location>
</feature>
<reference evidence="13" key="2">
    <citation type="journal article" date="2022" name="Microbiol. Resour. Announc.">
        <title>Metagenome Sequencing to Explore Phylogenomics of Terrestrial Cyanobacteria.</title>
        <authorList>
            <person name="Ward R.D."/>
            <person name="Stajich J.E."/>
            <person name="Johansen J.R."/>
            <person name="Huntemann M."/>
            <person name="Clum A."/>
            <person name="Foster B."/>
            <person name="Foster B."/>
            <person name="Roux S."/>
            <person name="Palaniappan K."/>
            <person name="Varghese N."/>
            <person name="Mukherjee S."/>
            <person name="Reddy T.B.K."/>
            <person name="Daum C."/>
            <person name="Copeland A."/>
            <person name="Chen I.A."/>
            <person name="Ivanova N.N."/>
            <person name="Kyrpides N.C."/>
            <person name="Shapiro N."/>
            <person name="Eloe-Fadrosh E.A."/>
            <person name="Pietrasiak N."/>
        </authorList>
    </citation>
    <scope>NUCLEOTIDE SEQUENCE</scope>
    <source>
        <strain evidence="13">HA4357-MV3</strain>
    </source>
</reference>
<evidence type="ECO:0000259" key="12">
    <source>
        <dbReference type="PROSITE" id="PS52015"/>
    </source>
</evidence>
<evidence type="ECO:0000313" key="14">
    <source>
        <dbReference type="Proteomes" id="UP000813215"/>
    </source>
</evidence>
<evidence type="ECO:0000313" key="13">
    <source>
        <dbReference type="EMBL" id="MBW4432481.1"/>
    </source>
</evidence>
<keyword evidence="4" id="KW-1003">Cell membrane</keyword>
<dbReference type="Pfam" id="PF03544">
    <property type="entry name" value="TonB_C"/>
    <property type="match status" value="1"/>
</dbReference>
<feature type="region of interest" description="Disordered" evidence="10">
    <location>
        <begin position="375"/>
        <end position="538"/>
    </location>
</feature>
<keyword evidence="3" id="KW-0813">Transport</keyword>
<feature type="compositionally biased region" description="Polar residues" evidence="10">
    <location>
        <begin position="209"/>
        <end position="219"/>
    </location>
</feature>
<feature type="compositionally biased region" description="Low complexity" evidence="10">
    <location>
        <begin position="475"/>
        <end position="486"/>
    </location>
</feature>
<feature type="compositionally biased region" description="Polar residues" evidence="10">
    <location>
        <begin position="159"/>
        <end position="169"/>
    </location>
</feature>
<dbReference type="EMBL" id="JAHHHW010000086">
    <property type="protein sequence ID" value="MBW4432481.1"/>
    <property type="molecule type" value="Genomic_DNA"/>
</dbReference>
<feature type="compositionally biased region" description="Basic residues" evidence="10">
    <location>
        <begin position="376"/>
        <end position="386"/>
    </location>
</feature>
<keyword evidence="5" id="KW-0997">Cell inner membrane</keyword>
<feature type="compositionally biased region" description="Polar residues" evidence="10">
    <location>
        <begin position="505"/>
        <end position="520"/>
    </location>
</feature>
<dbReference type="NCBIfam" id="TIGR01352">
    <property type="entry name" value="tonB_Cterm"/>
    <property type="match status" value="1"/>
</dbReference>
<feature type="transmembrane region" description="Helical" evidence="11">
    <location>
        <begin position="21"/>
        <end position="45"/>
    </location>
</feature>
<comment type="similarity">
    <text evidence="2">Belongs to the TonB family.</text>
</comment>
<protein>
    <submittedName>
        <fullName evidence="13">TonB family protein</fullName>
    </submittedName>
</protein>
<evidence type="ECO:0000256" key="11">
    <source>
        <dbReference type="SAM" id="Phobius"/>
    </source>
</evidence>
<name>A0A9E3H8B0_9NOST</name>
<organism evidence="13 14">
    <name type="scientific">Pelatocladus maniniholoensis HA4357-MV3</name>
    <dbReference type="NCBI Taxonomy" id="1117104"/>
    <lineage>
        <taxon>Bacteria</taxon>
        <taxon>Bacillati</taxon>
        <taxon>Cyanobacteriota</taxon>
        <taxon>Cyanophyceae</taxon>
        <taxon>Nostocales</taxon>
        <taxon>Nostocaceae</taxon>
        <taxon>Pelatocladus</taxon>
    </lineage>
</organism>
<dbReference type="Gene3D" id="3.30.2420.10">
    <property type="entry name" value="TonB"/>
    <property type="match status" value="1"/>
</dbReference>
<keyword evidence="7" id="KW-0653">Protein transport</keyword>
<feature type="compositionally biased region" description="Polar residues" evidence="10">
    <location>
        <begin position="183"/>
        <end position="196"/>
    </location>
</feature>
<evidence type="ECO:0000256" key="7">
    <source>
        <dbReference type="ARBA" id="ARBA00022927"/>
    </source>
</evidence>
<dbReference type="AlphaFoldDB" id="A0A9E3H8B0"/>
<evidence type="ECO:0000256" key="3">
    <source>
        <dbReference type="ARBA" id="ARBA00022448"/>
    </source>
</evidence>
<comment type="subcellular location">
    <subcellularLocation>
        <location evidence="1">Cell inner membrane</location>
        <topology evidence="1">Single-pass membrane protein</topology>
        <orientation evidence="1">Periplasmic side</orientation>
    </subcellularLocation>
</comment>
<feature type="region of interest" description="Disordered" evidence="10">
    <location>
        <begin position="64"/>
        <end position="296"/>
    </location>
</feature>
<feature type="compositionally biased region" description="Basic and acidic residues" evidence="10">
    <location>
        <begin position="69"/>
        <end position="88"/>
    </location>
</feature>
<evidence type="ECO:0000256" key="2">
    <source>
        <dbReference type="ARBA" id="ARBA00006555"/>
    </source>
</evidence>
<dbReference type="Proteomes" id="UP000813215">
    <property type="component" value="Unassembled WGS sequence"/>
</dbReference>
<feature type="compositionally biased region" description="Low complexity" evidence="10">
    <location>
        <begin position="432"/>
        <end position="458"/>
    </location>
</feature>
<evidence type="ECO:0000256" key="6">
    <source>
        <dbReference type="ARBA" id="ARBA00022692"/>
    </source>
</evidence>
<evidence type="ECO:0000256" key="5">
    <source>
        <dbReference type="ARBA" id="ARBA00022519"/>
    </source>
</evidence>
<dbReference type="PANTHER" id="PTHR33446">
    <property type="entry name" value="PROTEIN TONB-RELATED"/>
    <property type="match status" value="1"/>
</dbReference>
<proteinExistence type="inferred from homology"/>
<keyword evidence="9 11" id="KW-0472">Membrane</keyword>
<evidence type="ECO:0000256" key="4">
    <source>
        <dbReference type="ARBA" id="ARBA00022475"/>
    </source>
</evidence>
<evidence type="ECO:0000256" key="10">
    <source>
        <dbReference type="SAM" id="MobiDB-lite"/>
    </source>
</evidence>
<evidence type="ECO:0000256" key="8">
    <source>
        <dbReference type="ARBA" id="ARBA00022989"/>
    </source>
</evidence>
<keyword evidence="6 11" id="KW-0812">Transmembrane</keyword>
<dbReference type="InterPro" id="IPR006260">
    <property type="entry name" value="TonB/TolA_C"/>
</dbReference>
<feature type="compositionally biased region" description="Low complexity" evidence="10">
    <location>
        <begin position="220"/>
        <end position="267"/>
    </location>
</feature>
<dbReference type="GO" id="GO:0055085">
    <property type="term" value="P:transmembrane transport"/>
    <property type="evidence" value="ECO:0007669"/>
    <property type="project" value="InterPro"/>
</dbReference>
<keyword evidence="8 11" id="KW-1133">Transmembrane helix</keyword>
<dbReference type="GO" id="GO:0015031">
    <property type="term" value="P:protein transport"/>
    <property type="evidence" value="ECO:0007669"/>
    <property type="project" value="UniProtKB-KW"/>
</dbReference>
<reference evidence="13" key="1">
    <citation type="submission" date="2021-05" db="EMBL/GenBank/DDBJ databases">
        <authorList>
            <person name="Pietrasiak N."/>
            <person name="Ward R."/>
            <person name="Stajich J.E."/>
            <person name="Kurbessoian T."/>
        </authorList>
    </citation>
    <scope>NUCLEOTIDE SEQUENCE</scope>
    <source>
        <strain evidence="13">HA4357-MV3</strain>
    </source>
</reference>
<dbReference type="InterPro" id="IPR051045">
    <property type="entry name" value="TonB-dependent_transducer"/>
</dbReference>
<accession>A0A9E3H8B0</accession>
<comment type="caution">
    <text evidence="13">The sequence shown here is derived from an EMBL/GenBank/DDBJ whole genome shotgun (WGS) entry which is preliminary data.</text>
</comment>
<feature type="compositionally biased region" description="Polar residues" evidence="10">
    <location>
        <begin position="397"/>
        <end position="408"/>
    </location>
</feature>
<dbReference type="GO" id="GO:0031992">
    <property type="term" value="F:energy transducer activity"/>
    <property type="evidence" value="ECO:0007669"/>
    <property type="project" value="TreeGrafter"/>
</dbReference>
<dbReference type="PROSITE" id="PS52015">
    <property type="entry name" value="TONB_CTD"/>
    <property type="match status" value="1"/>
</dbReference>
<feature type="domain" description="TonB C-terminal" evidence="12">
    <location>
        <begin position="287"/>
        <end position="379"/>
    </location>
</feature>